<dbReference type="EMBL" id="CP120863">
    <property type="protein sequence ID" value="WFE89826.1"/>
    <property type="molecule type" value="Genomic_DNA"/>
</dbReference>
<keyword evidence="3" id="KW-0449">Lipoprotein</keyword>
<keyword evidence="1" id="KW-0732">Signal</keyword>
<gene>
    <name evidence="3" type="ORF">K1718_00245</name>
</gene>
<feature type="signal peptide" evidence="1">
    <location>
        <begin position="1"/>
        <end position="29"/>
    </location>
</feature>
<dbReference type="RefSeq" id="WP_265680147.1">
    <property type="nucleotide sequence ID" value="NZ_CP120863.1"/>
</dbReference>
<evidence type="ECO:0000313" key="4">
    <source>
        <dbReference type="Proteomes" id="UP001209803"/>
    </source>
</evidence>
<sequence>MHFPLPNTSIRGIALAATFSALIIPGAQADSAKGKEIAARYDQIDNGFGDHVATATMVLKNSGGQSSKRELTVLTLERGGGKVGDKTISVFQSPKDVKGTAVLSHAKLTANDDQWIYLPAAKRVKRISSSNKSGPFVGSEFAYEDITGQELGKYSYNWLKTEKCGSATCDIVERVPLYKNSGYSKQHAWFNQGNGMIMRIDFFNRSGDLAKRLSFSKYKNVSGYLRPHLMRMENLRNGKSTDLIFNNYRFKSGLSASDFKSGSLKNLRW</sequence>
<dbReference type="CDD" id="cd16329">
    <property type="entry name" value="LolA_like"/>
    <property type="match status" value="1"/>
</dbReference>
<dbReference type="Gene3D" id="2.50.20.10">
    <property type="entry name" value="Lipoprotein localisation LolA/LolB/LppX"/>
    <property type="match status" value="1"/>
</dbReference>
<feature type="domain" description="Uncharacterized protein TP-0789" evidence="2">
    <location>
        <begin position="85"/>
        <end position="265"/>
    </location>
</feature>
<dbReference type="Proteomes" id="UP001209803">
    <property type="component" value="Chromosome"/>
</dbReference>
<evidence type="ECO:0000256" key="1">
    <source>
        <dbReference type="SAM" id="SignalP"/>
    </source>
</evidence>
<evidence type="ECO:0000313" key="3">
    <source>
        <dbReference type="EMBL" id="WFE89826.1"/>
    </source>
</evidence>
<keyword evidence="4" id="KW-1185">Reference proteome</keyword>
<feature type="chain" id="PRO_5046880854" evidence="1">
    <location>
        <begin position="30"/>
        <end position="269"/>
    </location>
</feature>
<dbReference type="InterPro" id="IPR033399">
    <property type="entry name" value="TP_0789-like"/>
</dbReference>
<dbReference type="Pfam" id="PF17131">
    <property type="entry name" value="LolA_like"/>
    <property type="match status" value="1"/>
</dbReference>
<organism evidence="3 4">
    <name type="scientific">Roseibium porphyridii</name>
    <dbReference type="NCBI Taxonomy" id="2866279"/>
    <lineage>
        <taxon>Bacteria</taxon>
        <taxon>Pseudomonadati</taxon>
        <taxon>Pseudomonadota</taxon>
        <taxon>Alphaproteobacteria</taxon>
        <taxon>Hyphomicrobiales</taxon>
        <taxon>Stappiaceae</taxon>
        <taxon>Roseibium</taxon>
    </lineage>
</organism>
<name>A0ABY8F3N9_9HYPH</name>
<accession>A0ABY8F3N9</accession>
<reference evidence="3 4" key="1">
    <citation type="submission" date="2023-03" db="EMBL/GenBank/DDBJ databases">
        <title>Roseibium porphyridii sp. nov. and Roseibium rhodosorbium sp. nov. isolated from marine algae, Porphyridium cruentum and Rhodosorus marinus, respectively.</title>
        <authorList>
            <person name="Lee M.W."/>
            <person name="Choi B.J."/>
            <person name="Lee J.K."/>
            <person name="Choi D.G."/>
            <person name="Baek J.H."/>
            <person name="Bayburt H."/>
            <person name="Kim J.M."/>
            <person name="Han D.M."/>
            <person name="Kim K.H."/>
            <person name="Jeon C.O."/>
        </authorList>
    </citation>
    <scope>NUCLEOTIDE SEQUENCE [LARGE SCALE GENOMIC DNA]</scope>
    <source>
        <strain evidence="3 4">KMA01</strain>
    </source>
</reference>
<protein>
    <submittedName>
        <fullName evidence="3">Outer membrane lipoprotein-sorting protein</fullName>
    </submittedName>
</protein>
<proteinExistence type="predicted"/>
<evidence type="ECO:0000259" key="2">
    <source>
        <dbReference type="Pfam" id="PF17131"/>
    </source>
</evidence>